<dbReference type="NCBIfam" id="TIGR00847">
    <property type="entry name" value="ccoS"/>
    <property type="match status" value="1"/>
</dbReference>
<comment type="caution">
    <text evidence="2">The sequence shown here is derived from an EMBL/GenBank/DDBJ whole genome shotgun (WGS) entry which is preliminary data.</text>
</comment>
<evidence type="ECO:0000313" key="3">
    <source>
        <dbReference type="Proteomes" id="UP001232156"/>
    </source>
</evidence>
<dbReference type="EMBL" id="JAUZQE010000004">
    <property type="protein sequence ID" value="MDR4124891.1"/>
    <property type="molecule type" value="Genomic_DNA"/>
</dbReference>
<dbReference type="RefSeq" id="WP_165279548.1">
    <property type="nucleotide sequence ID" value="NZ_JAUZQE010000004.1"/>
</dbReference>
<keyword evidence="3" id="KW-1185">Reference proteome</keyword>
<gene>
    <name evidence="2" type="primary">ccoS</name>
    <name evidence="2" type="ORF">Q8947_02690</name>
</gene>
<protein>
    <submittedName>
        <fullName evidence="2">Cbb3-type cytochrome oxidase assembly protein CcoS</fullName>
    </submittedName>
</protein>
<organism evidence="2 3">
    <name type="scientific">Yanghanlia caeni</name>
    <dbReference type="NCBI Taxonomy" id="3064283"/>
    <lineage>
        <taxon>Bacteria</taxon>
        <taxon>Pseudomonadati</taxon>
        <taxon>Pseudomonadota</taxon>
        <taxon>Betaproteobacteria</taxon>
        <taxon>Burkholderiales</taxon>
        <taxon>Alcaligenaceae</taxon>
        <taxon>Yanghanlia</taxon>
    </lineage>
</organism>
<name>A0ABU1D385_9BURK</name>
<proteinExistence type="predicted"/>
<dbReference type="Proteomes" id="UP001232156">
    <property type="component" value="Unassembled WGS sequence"/>
</dbReference>
<sequence>MTASLLLLLPIALAFVVLIGGLFWWAIFAGQFDDTQSGGESILLDDDTPKSSEPSDHDKRDG</sequence>
<reference evidence="2 3" key="1">
    <citation type="submission" date="2023-08" db="EMBL/GenBank/DDBJ databases">
        <title>Alcaligenaceae gen. nov., a novel taxon isolated from the sludge of Yixing Pesticide Factory.</title>
        <authorList>
            <person name="Ruan L."/>
        </authorList>
    </citation>
    <scope>NUCLEOTIDE SEQUENCE [LARGE SCALE GENOMIC DNA]</scope>
    <source>
        <strain evidence="2 3">LG-2</strain>
    </source>
</reference>
<dbReference type="InterPro" id="IPR004714">
    <property type="entry name" value="Cyt_oxidase_maturation_cbb3"/>
</dbReference>
<dbReference type="PANTHER" id="PTHR41532:SF1">
    <property type="entry name" value="FIXS PROTEIN"/>
    <property type="match status" value="1"/>
</dbReference>
<feature type="region of interest" description="Disordered" evidence="1">
    <location>
        <begin position="39"/>
        <end position="62"/>
    </location>
</feature>
<feature type="compositionally biased region" description="Basic and acidic residues" evidence="1">
    <location>
        <begin position="47"/>
        <end position="62"/>
    </location>
</feature>
<dbReference type="PANTHER" id="PTHR41532">
    <property type="entry name" value="FIXS PROTEIN"/>
    <property type="match status" value="1"/>
</dbReference>
<evidence type="ECO:0000313" key="2">
    <source>
        <dbReference type="EMBL" id="MDR4124891.1"/>
    </source>
</evidence>
<accession>A0ABU1D385</accession>
<evidence type="ECO:0000256" key="1">
    <source>
        <dbReference type="SAM" id="MobiDB-lite"/>
    </source>
</evidence>
<dbReference type="Pfam" id="PF03597">
    <property type="entry name" value="FixS"/>
    <property type="match status" value="1"/>
</dbReference>